<accession>A0A1M6SLD8</accession>
<organism evidence="2 3">
    <name type="scientific">Hespellia stercorisuis DSM 15480</name>
    <dbReference type="NCBI Taxonomy" id="1121950"/>
    <lineage>
        <taxon>Bacteria</taxon>
        <taxon>Bacillati</taxon>
        <taxon>Bacillota</taxon>
        <taxon>Clostridia</taxon>
        <taxon>Lachnospirales</taxon>
        <taxon>Lachnospiraceae</taxon>
        <taxon>Hespellia</taxon>
    </lineage>
</organism>
<dbReference type="Proteomes" id="UP000184301">
    <property type="component" value="Unassembled WGS sequence"/>
</dbReference>
<keyword evidence="1" id="KW-0812">Transmembrane</keyword>
<keyword evidence="1" id="KW-0472">Membrane</keyword>
<protein>
    <submittedName>
        <fullName evidence="2">Uncharacterized membrane protein</fullName>
    </submittedName>
</protein>
<dbReference type="PANTHER" id="PTHR40044:SF1">
    <property type="entry name" value="INTEGRAL MEMBRANE PROTEIN"/>
    <property type="match status" value="1"/>
</dbReference>
<feature type="transmembrane region" description="Helical" evidence="1">
    <location>
        <begin position="73"/>
        <end position="94"/>
    </location>
</feature>
<dbReference type="InterPro" id="IPR010387">
    <property type="entry name" value="QueT"/>
</dbReference>
<proteinExistence type="predicted"/>
<dbReference type="RefSeq" id="WP_073111868.1">
    <property type="nucleotide sequence ID" value="NZ_FQZY01000050.1"/>
</dbReference>
<dbReference type="PIRSF" id="PIRSF031501">
    <property type="entry name" value="QueT"/>
    <property type="match status" value="1"/>
</dbReference>
<evidence type="ECO:0000313" key="3">
    <source>
        <dbReference type="Proteomes" id="UP000184301"/>
    </source>
</evidence>
<evidence type="ECO:0000256" key="1">
    <source>
        <dbReference type="SAM" id="Phobius"/>
    </source>
</evidence>
<keyword evidence="3" id="KW-1185">Reference proteome</keyword>
<sequence length="167" mass="18010">MKEFKENKVLFMAQAAMIAAIYVVLTVLFAPISFGEVQVRFAEALTILPFFTPAAIPGLFIGCLFGNIYGGAILPDIIFGSLATLVGALITYMLRNRNKFLAPVGPIAANTIVVPLVLRYAYGITLPLWMMCLSVGIGEVLSCGVLGMILLFALAKYKNVIFKKAAV</sequence>
<dbReference type="AlphaFoldDB" id="A0A1M6SLD8"/>
<feature type="transmembrane region" description="Helical" evidence="1">
    <location>
        <begin position="101"/>
        <end position="122"/>
    </location>
</feature>
<keyword evidence="1" id="KW-1133">Transmembrane helix</keyword>
<dbReference type="EMBL" id="FQZY01000050">
    <property type="protein sequence ID" value="SHK45466.1"/>
    <property type="molecule type" value="Genomic_DNA"/>
</dbReference>
<dbReference type="OrthoDB" id="9786793at2"/>
<dbReference type="PANTHER" id="PTHR40044">
    <property type="entry name" value="INTEGRAL MEMBRANE PROTEIN-RELATED"/>
    <property type="match status" value="1"/>
</dbReference>
<feature type="transmembrane region" description="Helical" evidence="1">
    <location>
        <begin position="44"/>
        <end position="67"/>
    </location>
</feature>
<dbReference type="STRING" id="1121950.SAMN02745243_02978"/>
<evidence type="ECO:0000313" key="2">
    <source>
        <dbReference type="EMBL" id="SHK45466.1"/>
    </source>
</evidence>
<dbReference type="Pfam" id="PF06177">
    <property type="entry name" value="QueT"/>
    <property type="match status" value="1"/>
</dbReference>
<feature type="transmembrane region" description="Helical" evidence="1">
    <location>
        <begin position="128"/>
        <end position="154"/>
    </location>
</feature>
<gene>
    <name evidence="2" type="ORF">SAMN02745243_02978</name>
</gene>
<name>A0A1M6SLD8_9FIRM</name>
<feature type="transmembrane region" description="Helical" evidence="1">
    <location>
        <begin position="12"/>
        <end position="32"/>
    </location>
</feature>
<reference evidence="2 3" key="1">
    <citation type="submission" date="2016-11" db="EMBL/GenBank/DDBJ databases">
        <authorList>
            <person name="Jaros S."/>
            <person name="Januszkiewicz K."/>
            <person name="Wedrychowicz H."/>
        </authorList>
    </citation>
    <scope>NUCLEOTIDE SEQUENCE [LARGE SCALE GENOMIC DNA]</scope>
    <source>
        <strain evidence="2 3">DSM 15480</strain>
    </source>
</reference>